<feature type="domain" description="Reverse transcriptase" evidence="2">
    <location>
        <begin position="813"/>
        <end position="1062"/>
    </location>
</feature>
<evidence type="ECO:0000256" key="1">
    <source>
        <dbReference type="SAM" id="MobiDB-lite"/>
    </source>
</evidence>
<feature type="compositionally biased region" description="Polar residues" evidence="1">
    <location>
        <begin position="43"/>
        <end position="52"/>
    </location>
</feature>
<name>A0AA47NRW7_MERPO</name>
<accession>A0AA47NRW7</accession>
<protein>
    <submittedName>
        <fullName evidence="3">E3 ubiquitin-protein ligase HECW1</fullName>
    </submittedName>
</protein>
<reference evidence="3" key="1">
    <citation type="journal article" date="2023" name="Front. Mar. Sci.">
        <title>A new Merluccius polli reference genome to investigate the effects of global change in West African waters.</title>
        <authorList>
            <person name="Mateo J.L."/>
            <person name="Blanco-Fernandez C."/>
            <person name="Garcia-Vazquez E."/>
            <person name="Machado-Schiaffino G."/>
        </authorList>
    </citation>
    <scope>NUCLEOTIDE SEQUENCE</scope>
    <source>
        <strain evidence="3">C29</strain>
        <tissue evidence="3">Fin</tissue>
    </source>
</reference>
<feature type="compositionally biased region" description="Basic residues" evidence="1">
    <location>
        <begin position="372"/>
        <end position="390"/>
    </location>
</feature>
<dbReference type="InterPro" id="IPR043502">
    <property type="entry name" value="DNA/RNA_pol_sf"/>
</dbReference>
<dbReference type="Gene3D" id="3.60.10.10">
    <property type="entry name" value="Endonuclease/exonuclease/phosphatase"/>
    <property type="match status" value="1"/>
</dbReference>
<evidence type="ECO:0000313" key="3">
    <source>
        <dbReference type="EMBL" id="KAK0135125.1"/>
    </source>
</evidence>
<dbReference type="Proteomes" id="UP001174136">
    <property type="component" value="Unassembled WGS sequence"/>
</dbReference>
<proteinExistence type="predicted"/>
<dbReference type="SUPFAM" id="SSF56672">
    <property type="entry name" value="DNA/RNA polymerases"/>
    <property type="match status" value="1"/>
</dbReference>
<feature type="region of interest" description="Disordered" evidence="1">
    <location>
        <begin position="371"/>
        <end position="390"/>
    </location>
</feature>
<evidence type="ECO:0000313" key="4">
    <source>
        <dbReference type="Proteomes" id="UP001174136"/>
    </source>
</evidence>
<dbReference type="PANTHER" id="PTHR47510:SF3">
    <property type="entry name" value="ENDO_EXONUCLEASE_PHOSPHATASE DOMAIN-CONTAINING PROTEIN"/>
    <property type="match status" value="1"/>
</dbReference>
<sequence length="1062" mass="119750">MLEERQPSLARNHALSLFEEEIMSFVPPHTVHPSLGFSPRCSPASSPQNSPGLQRARAPAPYRRDFEAKLRNFYRKLEAKGYGQGPGKIKLLVRRDHLLEGTFNQVMAYSRKELQKNKLYVTFIGEEGSPPKSVRNVQTPGSVPDKLHLNNFGYGQLTIYRSFLILGPRRTLRTTICHSKRIKANKSYAEAYLFLLVLLAGDIQLNPGLVDIPVDNATGLLPHQQAEFPTLDTTALITSTPPGIPAGFLTLSTSEDGAWHGDLNIQHHDVERMTEQAENPSCAVEMLTEAGTEIGNKQGLTSALDRSADSVGWRGTAVPAKCDEIRILLSESNIDFLCISETWLHDRIVTSIINVPGYKCFRRDRTVARGGGVRKRGRRGGVRQRLKRQGHRRIPLPSIFLANVQSLRNKVDELQAKVKFLPEYKNACLLALTETWLKEQDPLSDLELDGFGEPVRLDRDSTVTREFPQIFLTLVYIHPKANADLATRAMVKCVQRLQGISPEAPNFVMGDFNNCKPGKSLCNFYQYVTCATRRNRSLDLCYGSVKGAYKSFSRAPLGTSDHNSVYLVPSYKSALKRHKPERRLVPVWSEDSIQCLQECYSCTDWDLFKDVCKDIDELTETVSAYITFCEDLVIPRKSISIFPNNKPWVSKSVKNIINQRNISFNQGDMSQYRVLQKQARKELKLAKLKYKDKVENMLSIGNSRPAWEGVQAMMGTQTKKRPISFNSMSDLDLSNELNTFYNRFNIHDFSEELSVLNNVAPGQSNVQVDRNNVLTLFRGTKERKSPGPDGIGGRILKNCAEQLADIFCFIFKMSLHSHIVPRLWKDAIIVPVPKIKNPGCLNDFRPVALTSLTMKTLEKIVKDNLLISVQDHLDPLQFAYRPQRGVEDAACTLLNFIHSHLEGAKSLVRLLFIDFSSAFNCIQPHILAGTLKSVFNIEPTLICWLINFLTNRSQRVRVNCILSNALFSSTGSPQGCVLSAILFILYTNACQSQHAGRHIIKFADDSVIVSLLTQNDPEHGPILNVFTEWCKSSFININVTKTKEMIIDFRRNPPLPFSYLYL</sequence>
<dbReference type="CDD" id="cd01650">
    <property type="entry name" value="RT_nLTR_like"/>
    <property type="match status" value="1"/>
</dbReference>
<organism evidence="3 4">
    <name type="scientific">Merluccius polli</name>
    <name type="common">Benguela hake</name>
    <name type="synonym">Merluccius cadenati</name>
    <dbReference type="NCBI Taxonomy" id="89951"/>
    <lineage>
        <taxon>Eukaryota</taxon>
        <taxon>Metazoa</taxon>
        <taxon>Chordata</taxon>
        <taxon>Craniata</taxon>
        <taxon>Vertebrata</taxon>
        <taxon>Euteleostomi</taxon>
        <taxon>Actinopterygii</taxon>
        <taxon>Neopterygii</taxon>
        <taxon>Teleostei</taxon>
        <taxon>Neoteleostei</taxon>
        <taxon>Acanthomorphata</taxon>
        <taxon>Zeiogadaria</taxon>
        <taxon>Gadariae</taxon>
        <taxon>Gadiformes</taxon>
        <taxon>Gadoidei</taxon>
        <taxon>Merlucciidae</taxon>
        <taxon>Merluccius</taxon>
    </lineage>
</organism>
<dbReference type="InterPro" id="IPR000477">
    <property type="entry name" value="RT_dom"/>
</dbReference>
<gene>
    <name evidence="3" type="primary">Hecw1_2</name>
    <name evidence="3" type="ORF">N1851_029058</name>
</gene>
<keyword evidence="4" id="KW-1185">Reference proteome</keyword>
<dbReference type="EMBL" id="JAOPHQ010005469">
    <property type="protein sequence ID" value="KAK0135125.1"/>
    <property type="molecule type" value="Genomic_DNA"/>
</dbReference>
<dbReference type="InterPro" id="IPR036691">
    <property type="entry name" value="Endo/exonu/phosph_ase_sf"/>
</dbReference>
<feature type="region of interest" description="Disordered" evidence="1">
    <location>
        <begin position="36"/>
        <end position="60"/>
    </location>
</feature>
<dbReference type="PROSITE" id="PS50878">
    <property type="entry name" value="RT_POL"/>
    <property type="match status" value="1"/>
</dbReference>
<dbReference type="SUPFAM" id="SSF56219">
    <property type="entry name" value="DNase I-like"/>
    <property type="match status" value="1"/>
</dbReference>
<dbReference type="AlphaFoldDB" id="A0AA47NRW7"/>
<dbReference type="PANTHER" id="PTHR47510">
    <property type="entry name" value="REVERSE TRANSCRIPTASE DOMAIN-CONTAINING PROTEIN"/>
    <property type="match status" value="1"/>
</dbReference>
<comment type="caution">
    <text evidence="3">The sequence shown here is derived from an EMBL/GenBank/DDBJ whole genome shotgun (WGS) entry which is preliminary data.</text>
</comment>
<dbReference type="Pfam" id="PF00078">
    <property type="entry name" value="RVT_1"/>
    <property type="match status" value="1"/>
</dbReference>
<dbReference type="Gene3D" id="3.90.1750.10">
    <property type="entry name" value="Hect, E3 ligase catalytic domains"/>
    <property type="match status" value="1"/>
</dbReference>
<evidence type="ECO:0000259" key="2">
    <source>
        <dbReference type="PROSITE" id="PS50878"/>
    </source>
</evidence>